<sequence>MNPPPPLYTEYEANLRDREPKAVLLHRFLIDNLAFSHNVDPKALRTTISTTPIASTNAAAATVSSILSQHEQASILRLATIVAQTYRQIERQQISCIRNEDLLYIYKSVHVPATNIEINPNFMLSILRDYLKRRNDPSKQSRTRHGEKHIRLRRPISWPSWWDQHNMEKSFISDDVLIGRIAPNEEIRLLIGSAIARGGNDYLWSWSNVSRIKRDLYWSQSIQFSIKSMIMSTGDGLFSLWLNDSTVLRRFWHNGQDYH</sequence>
<dbReference type="RefSeq" id="XP_040794230.1">
    <property type="nucleotide sequence ID" value="XM_040936443.1"/>
</dbReference>
<proteinExistence type="predicted"/>
<dbReference type="EMBL" id="ML976614">
    <property type="protein sequence ID" value="KAF1851667.1"/>
    <property type="molecule type" value="Genomic_DNA"/>
</dbReference>
<accession>A0A9P4GUQ1</accession>
<organism evidence="1 2">
    <name type="scientific">Cucurbitaria berberidis CBS 394.84</name>
    <dbReference type="NCBI Taxonomy" id="1168544"/>
    <lineage>
        <taxon>Eukaryota</taxon>
        <taxon>Fungi</taxon>
        <taxon>Dikarya</taxon>
        <taxon>Ascomycota</taxon>
        <taxon>Pezizomycotina</taxon>
        <taxon>Dothideomycetes</taxon>
        <taxon>Pleosporomycetidae</taxon>
        <taxon>Pleosporales</taxon>
        <taxon>Pleosporineae</taxon>
        <taxon>Cucurbitariaceae</taxon>
        <taxon>Cucurbitaria</taxon>
    </lineage>
</organism>
<comment type="caution">
    <text evidence="1">The sequence shown here is derived from an EMBL/GenBank/DDBJ whole genome shotgun (WGS) entry which is preliminary data.</text>
</comment>
<gene>
    <name evidence="1" type="ORF">K460DRAFT_401684</name>
</gene>
<dbReference type="GeneID" id="63853693"/>
<dbReference type="OrthoDB" id="3789307at2759"/>
<evidence type="ECO:0000313" key="1">
    <source>
        <dbReference type="EMBL" id="KAF1851667.1"/>
    </source>
</evidence>
<evidence type="ECO:0000313" key="2">
    <source>
        <dbReference type="Proteomes" id="UP000800039"/>
    </source>
</evidence>
<protein>
    <submittedName>
        <fullName evidence="1">Uncharacterized protein</fullName>
    </submittedName>
</protein>
<reference evidence="1" key="1">
    <citation type="submission" date="2020-01" db="EMBL/GenBank/DDBJ databases">
        <authorList>
            <consortium name="DOE Joint Genome Institute"/>
            <person name="Haridas S."/>
            <person name="Albert R."/>
            <person name="Binder M."/>
            <person name="Bloem J."/>
            <person name="Labutti K."/>
            <person name="Salamov A."/>
            <person name="Andreopoulos B."/>
            <person name="Baker S.E."/>
            <person name="Barry K."/>
            <person name="Bills G."/>
            <person name="Bluhm B.H."/>
            <person name="Cannon C."/>
            <person name="Castanera R."/>
            <person name="Culley D.E."/>
            <person name="Daum C."/>
            <person name="Ezra D."/>
            <person name="Gonzalez J.B."/>
            <person name="Henrissat B."/>
            <person name="Kuo A."/>
            <person name="Liang C."/>
            <person name="Lipzen A."/>
            <person name="Lutzoni F."/>
            <person name="Magnuson J."/>
            <person name="Mondo S."/>
            <person name="Nolan M."/>
            <person name="Ohm R."/>
            <person name="Pangilinan J."/>
            <person name="Park H.-J."/>
            <person name="Ramirez L."/>
            <person name="Alfaro M."/>
            <person name="Sun H."/>
            <person name="Tritt A."/>
            <person name="Yoshinaga Y."/>
            <person name="Zwiers L.-H."/>
            <person name="Turgeon B.G."/>
            <person name="Goodwin S.B."/>
            <person name="Spatafora J.W."/>
            <person name="Crous P.W."/>
            <person name="Grigoriev I.V."/>
        </authorList>
    </citation>
    <scope>NUCLEOTIDE SEQUENCE</scope>
    <source>
        <strain evidence="1">CBS 394.84</strain>
    </source>
</reference>
<dbReference type="Proteomes" id="UP000800039">
    <property type="component" value="Unassembled WGS sequence"/>
</dbReference>
<dbReference type="AlphaFoldDB" id="A0A9P4GUQ1"/>
<keyword evidence="2" id="KW-1185">Reference proteome</keyword>
<name>A0A9P4GUQ1_9PLEO</name>